<dbReference type="RefSeq" id="WP_011813035.1">
    <property type="nucleotide sequence ID" value="NC_008789.1"/>
</dbReference>
<dbReference type="PANTHER" id="PTHR38774:SF1">
    <property type="entry name" value="CYTOPLASMIC PROTEIN"/>
    <property type="match status" value="1"/>
</dbReference>
<dbReference type="KEGG" id="hha:Hhal_0218"/>
<evidence type="ECO:0008006" key="3">
    <source>
        <dbReference type="Google" id="ProtNLM"/>
    </source>
</evidence>
<keyword evidence="2" id="KW-1185">Reference proteome</keyword>
<name>A1WTK0_HALHL</name>
<dbReference type="AlphaFoldDB" id="A1WTK0"/>
<dbReference type="STRING" id="349124.Hhal_0218"/>
<protein>
    <recommendedName>
        <fullName evidence="3">DUF1249 domain-containing protein</fullName>
    </recommendedName>
</protein>
<dbReference type="Proteomes" id="UP000000647">
    <property type="component" value="Chromosome"/>
</dbReference>
<organism evidence="1 2">
    <name type="scientific">Halorhodospira halophila (strain DSM 244 / SL1)</name>
    <name type="common">Ectothiorhodospira halophila (strain DSM 244 / SL1)</name>
    <dbReference type="NCBI Taxonomy" id="349124"/>
    <lineage>
        <taxon>Bacteria</taxon>
        <taxon>Pseudomonadati</taxon>
        <taxon>Pseudomonadota</taxon>
        <taxon>Gammaproteobacteria</taxon>
        <taxon>Chromatiales</taxon>
        <taxon>Ectothiorhodospiraceae</taxon>
        <taxon>Halorhodospira</taxon>
    </lineage>
</organism>
<evidence type="ECO:0000313" key="1">
    <source>
        <dbReference type="EMBL" id="ABM61012.1"/>
    </source>
</evidence>
<gene>
    <name evidence="1" type="ordered locus">Hhal_0218</name>
</gene>
<dbReference type="PANTHER" id="PTHR38774">
    <property type="entry name" value="CYTOPLASMIC PROTEIN-RELATED"/>
    <property type="match status" value="1"/>
</dbReference>
<dbReference type="EMBL" id="CP000544">
    <property type="protein sequence ID" value="ABM61012.1"/>
    <property type="molecule type" value="Genomic_DNA"/>
</dbReference>
<dbReference type="HOGENOM" id="CLU_116657_0_0_6"/>
<dbReference type="eggNOG" id="COG3151">
    <property type="taxonomic scope" value="Bacteria"/>
</dbReference>
<proteinExistence type="predicted"/>
<dbReference type="Pfam" id="PF06853">
    <property type="entry name" value="DUF1249"/>
    <property type="match status" value="1"/>
</dbReference>
<reference evidence="2" key="1">
    <citation type="submission" date="2006-12" db="EMBL/GenBank/DDBJ databases">
        <title>Complete sequence of Halorhodospira halophila SL1.</title>
        <authorList>
            <consortium name="US DOE Joint Genome Institute"/>
            <person name="Copeland A."/>
            <person name="Lucas S."/>
            <person name="Lapidus A."/>
            <person name="Barry K."/>
            <person name="Detter J.C."/>
            <person name="Glavina del Rio T."/>
            <person name="Hammon N."/>
            <person name="Israni S."/>
            <person name="Dalin E."/>
            <person name="Tice H."/>
            <person name="Pitluck S."/>
            <person name="Saunders E."/>
            <person name="Brettin T."/>
            <person name="Bruce D."/>
            <person name="Han C."/>
            <person name="Tapia R."/>
            <person name="Schmutz J."/>
            <person name="Larimer F."/>
            <person name="Land M."/>
            <person name="Hauser L."/>
            <person name="Kyrpides N."/>
            <person name="Mikhailova N."/>
            <person name="Hoff W."/>
            <person name="Richardson P."/>
        </authorList>
    </citation>
    <scope>NUCLEOTIDE SEQUENCE [LARGE SCALE GENOMIC DNA]</scope>
    <source>
        <strain evidence="2">DSM 244 / SL1</strain>
    </source>
</reference>
<sequence length="157" mass="17789">MLARMVQEAATSHRALEAKPRTFAALMELYETNYIYMRRLVPDLERAGAEGEVSFSRDGVALRLEVLERSRYTTTVLLTHRFKSGCSAESLPELTVRVYHDARVAEVMATGGRTVRDPAGSLEQRWVSNRFLSRWLRFSLGEGHGFRLRSPTSSGRP</sequence>
<reference evidence="1 2" key="2">
    <citation type="journal article" date="2013" name="Stand. Genomic Sci.">
        <title>Complete genome sequence of Halorhodospira halophila SL1.</title>
        <authorList>
            <person name="Challacombe J.F."/>
            <person name="Majid S."/>
            <person name="Deole R."/>
            <person name="Brettin T.S."/>
            <person name="Bruce D."/>
            <person name="Delano S.F."/>
            <person name="Detter J.C."/>
            <person name="Gleasner C.D."/>
            <person name="Han C.S."/>
            <person name="Misra M."/>
            <person name="Reitenga K.G."/>
            <person name="Mikhailova N."/>
            <person name="Woyke T."/>
            <person name="Pitluck S."/>
            <person name="Nolan M."/>
            <person name="Land M.L."/>
            <person name="Saunders E."/>
            <person name="Tapia R."/>
            <person name="Lapidus A."/>
            <person name="Ivanova N."/>
            <person name="Hoff W.D."/>
        </authorList>
    </citation>
    <scope>NUCLEOTIDE SEQUENCE [LARGE SCALE GENOMIC DNA]</scope>
    <source>
        <strain evidence="2">DSM 244 / SL1</strain>
    </source>
</reference>
<dbReference type="InterPro" id="IPR009659">
    <property type="entry name" value="DUF1249"/>
</dbReference>
<evidence type="ECO:0000313" key="2">
    <source>
        <dbReference type="Proteomes" id="UP000000647"/>
    </source>
</evidence>
<accession>A1WTK0</accession>